<evidence type="ECO:0000313" key="1">
    <source>
        <dbReference type="EMBL" id="MEJ8667526.1"/>
    </source>
</evidence>
<dbReference type="EMBL" id="JBBKAK010000001">
    <property type="protein sequence ID" value="MEJ8667526.1"/>
    <property type="molecule type" value="Genomic_DNA"/>
</dbReference>
<name>A0ABU8UGP4_9ACTN</name>
<comment type="caution">
    <text evidence="1">The sequence shown here is derived from an EMBL/GenBank/DDBJ whole genome shotgun (WGS) entry which is preliminary data.</text>
</comment>
<organism evidence="1 2">
    <name type="scientific">Streptomyces machairae</name>
    <dbReference type="NCBI Taxonomy" id="3134109"/>
    <lineage>
        <taxon>Bacteria</taxon>
        <taxon>Bacillati</taxon>
        <taxon>Actinomycetota</taxon>
        <taxon>Actinomycetes</taxon>
        <taxon>Kitasatosporales</taxon>
        <taxon>Streptomycetaceae</taxon>
        <taxon>Streptomyces</taxon>
    </lineage>
</organism>
<reference evidence="1 2" key="1">
    <citation type="submission" date="2024-03" db="EMBL/GenBank/DDBJ databases">
        <title>Novel Streptomyces species of biotechnological and ecological value are a feature of Machair soil.</title>
        <authorList>
            <person name="Prole J.R."/>
            <person name="Goodfellow M."/>
            <person name="Allenby N."/>
            <person name="Ward A.C."/>
        </authorList>
    </citation>
    <scope>NUCLEOTIDE SEQUENCE [LARGE SCALE GENOMIC DNA]</scope>
    <source>
        <strain evidence="1 2">MS1.AVA.1</strain>
    </source>
</reference>
<dbReference type="Proteomes" id="UP001376459">
    <property type="component" value="Unassembled WGS sequence"/>
</dbReference>
<sequence>MRATMPYLTRFTDLMSDALQRDVSIAVFESAGPPDLSAVVQGLSSHFKSTDWRITCPSTPDEGRQQ</sequence>
<evidence type="ECO:0000313" key="2">
    <source>
        <dbReference type="Proteomes" id="UP001376459"/>
    </source>
</evidence>
<proteinExistence type="predicted"/>
<accession>A0ABU8UGP4</accession>
<gene>
    <name evidence="1" type="ORF">WKI71_00110</name>
</gene>
<keyword evidence="2" id="KW-1185">Reference proteome</keyword>
<protein>
    <submittedName>
        <fullName evidence="1">Uncharacterized protein</fullName>
    </submittedName>
</protein>